<dbReference type="Gene3D" id="2.40.170.20">
    <property type="entry name" value="TonB-dependent receptor, beta-barrel domain"/>
    <property type="match status" value="1"/>
</dbReference>
<dbReference type="Proteomes" id="UP000263900">
    <property type="component" value="Chromosome"/>
</dbReference>
<evidence type="ECO:0000256" key="3">
    <source>
        <dbReference type="ARBA" id="ARBA00022452"/>
    </source>
</evidence>
<dbReference type="NCBIfam" id="TIGR04057">
    <property type="entry name" value="SusC_RagA_signa"/>
    <property type="match status" value="1"/>
</dbReference>
<keyword evidence="6 7" id="KW-0998">Cell outer membrane</keyword>
<dbReference type="PROSITE" id="PS52016">
    <property type="entry name" value="TONB_DEPENDENT_REC_3"/>
    <property type="match status" value="1"/>
</dbReference>
<feature type="domain" description="TonB-dependent receptor plug" evidence="8">
    <location>
        <begin position="135"/>
        <end position="264"/>
    </location>
</feature>
<keyword evidence="4 7" id="KW-0812">Transmembrane</keyword>
<dbReference type="SUPFAM" id="SSF56935">
    <property type="entry name" value="Porins"/>
    <property type="match status" value="1"/>
</dbReference>
<accession>A0A3B7MNQ7</accession>
<dbReference type="NCBIfam" id="TIGR04056">
    <property type="entry name" value="OMP_RagA_SusC"/>
    <property type="match status" value="1"/>
</dbReference>
<proteinExistence type="inferred from homology"/>
<evidence type="ECO:0000256" key="6">
    <source>
        <dbReference type="ARBA" id="ARBA00023237"/>
    </source>
</evidence>
<dbReference type="InterPro" id="IPR023997">
    <property type="entry name" value="TonB-dep_OMP_SusC/RagA_CS"/>
</dbReference>
<evidence type="ECO:0000256" key="1">
    <source>
        <dbReference type="ARBA" id="ARBA00004571"/>
    </source>
</evidence>
<comment type="similarity">
    <text evidence="7">Belongs to the TonB-dependent receptor family.</text>
</comment>
<evidence type="ECO:0000256" key="5">
    <source>
        <dbReference type="ARBA" id="ARBA00023136"/>
    </source>
</evidence>
<dbReference type="OrthoDB" id="9768177at2"/>
<dbReference type="AlphaFoldDB" id="A0A3B7MNQ7"/>
<dbReference type="InterPro" id="IPR039426">
    <property type="entry name" value="TonB-dep_rcpt-like"/>
</dbReference>
<keyword evidence="2 7" id="KW-0813">Transport</keyword>
<dbReference type="InterPro" id="IPR012910">
    <property type="entry name" value="Plug_dom"/>
</dbReference>
<evidence type="ECO:0000256" key="2">
    <source>
        <dbReference type="ARBA" id="ARBA00022448"/>
    </source>
</evidence>
<evidence type="ECO:0000256" key="4">
    <source>
        <dbReference type="ARBA" id="ARBA00022692"/>
    </source>
</evidence>
<evidence type="ECO:0000256" key="7">
    <source>
        <dbReference type="PROSITE-ProRule" id="PRU01360"/>
    </source>
</evidence>
<evidence type="ECO:0000259" key="8">
    <source>
        <dbReference type="Pfam" id="PF07715"/>
    </source>
</evidence>
<dbReference type="InterPro" id="IPR023996">
    <property type="entry name" value="TonB-dep_OMP_SusC/RagA"/>
</dbReference>
<comment type="subcellular location">
    <subcellularLocation>
        <location evidence="1 7">Cell outer membrane</location>
        <topology evidence="1 7">Multi-pass membrane protein</topology>
    </subcellularLocation>
</comment>
<dbReference type="Pfam" id="PF07715">
    <property type="entry name" value="Plug"/>
    <property type="match status" value="1"/>
</dbReference>
<dbReference type="InterPro" id="IPR036942">
    <property type="entry name" value="Beta-barrel_TonB_sf"/>
</dbReference>
<gene>
    <name evidence="9" type="ORF">D3H65_11710</name>
</gene>
<keyword evidence="3 7" id="KW-1134">Transmembrane beta strand</keyword>
<dbReference type="InterPro" id="IPR037066">
    <property type="entry name" value="Plug_dom_sf"/>
</dbReference>
<organism evidence="9 10">
    <name type="scientific">Paraflavitalea soli</name>
    <dbReference type="NCBI Taxonomy" id="2315862"/>
    <lineage>
        <taxon>Bacteria</taxon>
        <taxon>Pseudomonadati</taxon>
        <taxon>Bacteroidota</taxon>
        <taxon>Chitinophagia</taxon>
        <taxon>Chitinophagales</taxon>
        <taxon>Chitinophagaceae</taxon>
        <taxon>Paraflavitalea</taxon>
    </lineage>
</organism>
<reference evidence="9 10" key="1">
    <citation type="submission" date="2018-09" db="EMBL/GenBank/DDBJ databases">
        <title>Genome sequencing of strain 6GH32-13.</title>
        <authorList>
            <person name="Weon H.-Y."/>
            <person name="Heo J."/>
            <person name="Kwon S.-W."/>
        </authorList>
    </citation>
    <scope>NUCLEOTIDE SEQUENCE [LARGE SCALE GENOMIC DNA]</scope>
    <source>
        <strain evidence="9 10">5GH32-13</strain>
    </source>
</reference>
<dbReference type="InterPro" id="IPR008969">
    <property type="entry name" value="CarboxyPept-like_regulatory"/>
</dbReference>
<dbReference type="GO" id="GO:0009279">
    <property type="term" value="C:cell outer membrane"/>
    <property type="evidence" value="ECO:0007669"/>
    <property type="project" value="UniProtKB-SubCell"/>
</dbReference>
<dbReference type="KEGG" id="pseg:D3H65_11710"/>
<protein>
    <submittedName>
        <fullName evidence="9">SusC/RagA family TonB-linked outer membrane protein</fullName>
    </submittedName>
</protein>
<keyword evidence="10" id="KW-1185">Reference proteome</keyword>
<sequence length="1064" mass="117929">MTNPNTLTKKLNTNVMRPFIAILLLLLLCGISPLGVLAQQEKIKVQGVVTSKVDNTSKAGVTISVGKKVIGTTDKDGAFTVSVEPGATLIFTFSGFGAEKKLVTKTTVRLEVVMAPKDEAMTEIVVQGFKRATRETTTGSTVVISGKQLQDVPVSNVMELLQGKVPGLNIQNNTGSPGSMGTVNLRGISSTQVNSSGFLTPTSPLFVIDGVPVDANTNYEYGFQGGGPGISPLALIPPEDIEQMEFLKDAAATSQYGSRGAYGVIIVTTKRGRSKIPIVSYSGSFFVNYAPPQRKVMGGNEERRARISQILNYDTSYTNAMRLINSTSFLSDSLNPYYNNSTDWQDLFFRSTRNQTHNVNISGGDQTFNYKTNLNYYSEEGIMRNTGFKRYTLGMDALYQPSERFRMVTNLKGSMGQRNNGSGLGLEQVDIKKASNLSSLLSPAYYADFNQAAAGKEVKDDNKSINLSTSLDIQYEPIKGLRLSNLFTYNIITGSSSKFRPSFINDNIPEYYSYNDKTYTLYDRAAINYIRSFGRHNLNVFAFNELSSYGFRANAMLLSQTANDQIEGPVGYNWTRTKGGTLNNAKDTRIHGYGGTIQYNFDTKYVIDFSYRLDGTSTNGPSTGYTQNPSISARWNFNRENFFADKAWLSYGSLRASWGKNIVPTGSIFDVFGTYRVGNNYNDDPTVYIDWGNIPNDNFKPQTKTKFNLGAEIGLFNNAINATFETYYESLDNEVVDVKLSTENGFSTIKSNARSIVNYGFEWMITGRLLPQGKPLQWTIGVTGAYNNMVLTQLPNNGRQLIQPFTDNDGAQVPLVYRLGKAPFSNLVYNNEGVYASTADVPVNPQTGLRMQNGRNSGVFFQGGDPIWTDINGDYVIDEQDLVSAGNPVAKINGGINSMLTYKNWTLAINASYTLMRDLLNVTQAKTFQNFYNPTSPNALVPISEYDFWKPGADKTSGNVAKYPNPFDFRRAAAINPYRADQTLFMEDGSYWKINNVTFKYNFNRNWTKRMGITSANVYVTFNNVYTFSNYSGPDPELVTQLGRDNSGGYPNRRSMALGANIQF</sequence>
<evidence type="ECO:0000313" key="10">
    <source>
        <dbReference type="Proteomes" id="UP000263900"/>
    </source>
</evidence>
<dbReference type="SUPFAM" id="SSF49464">
    <property type="entry name" value="Carboxypeptidase regulatory domain-like"/>
    <property type="match status" value="1"/>
</dbReference>
<name>A0A3B7MNQ7_9BACT</name>
<evidence type="ECO:0000313" key="9">
    <source>
        <dbReference type="EMBL" id="AXY74606.1"/>
    </source>
</evidence>
<dbReference type="Gene3D" id="2.170.130.10">
    <property type="entry name" value="TonB-dependent receptor, plug domain"/>
    <property type="match status" value="1"/>
</dbReference>
<dbReference type="EMBL" id="CP032157">
    <property type="protein sequence ID" value="AXY74606.1"/>
    <property type="molecule type" value="Genomic_DNA"/>
</dbReference>
<keyword evidence="5 7" id="KW-0472">Membrane</keyword>